<organism evidence="2">
    <name type="scientific">Tetraselmis sp. GSL018</name>
    <dbReference type="NCBI Taxonomy" id="582737"/>
    <lineage>
        <taxon>Eukaryota</taxon>
        <taxon>Viridiplantae</taxon>
        <taxon>Chlorophyta</taxon>
        <taxon>core chlorophytes</taxon>
        <taxon>Chlorodendrophyceae</taxon>
        <taxon>Chlorodendrales</taxon>
        <taxon>Chlorodendraceae</taxon>
        <taxon>Tetraselmis</taxon>
    </lineage>
</organism>
<sequence length="83" mass="8497">GVGGAVRATASWAGAAGEGQRAVGGAAGQRARQGAPPARPPQGRPWRGGRCRTRRTAGSGPRRLRWARTASAQGWRPACPAGR</sequence>
<feature type="region of interest" description="Disordered" evidence="1">
    <location>
        <begin position="1"/>
        <end position="83"/>
    </location>
</feature>
<name>A0A061QLT1_9CHLO</name>
<accession>A0A061QLT1</accession>
<feature type="non-terminal residue" evidence="2">
    <location>
        <position position="1"/>
    </location>
</feature>
<dbReference type="EMBL" id="GBEZ01028000">
    <property type="protein sequence ID" value="JAC59379.1"/>
    <property type="molecule type" value="Transcribed_RNA"/>
</dbReference>
<reference evidence="2" key="1">
    <citation type="submission" date="2014-05" db="EMBL/GenBank/DDBJ databases">
        <title>The transcriptome of the halophilic microalga Tetraselmis sp. GSL018 isolated from the Great Salt Lake, Utah.</title>
        <authorList>
            <person name="Jinkerson R.E."/>
            <person name="D'Adamo S."/>
            <person name="Posewitz M.C."/>
        </authorList>
    </citation>
    <scope>NUCLEOTIDE SEQUENCE</scope>
    <source>
        <strain evidence="2">GSL018</strain>
    </source>
</reference>
<dbReference type="AlphaFoldDB" id="A0A061QLT1"/>
<evidence type="ECO:0000313" key="2">
    <source>
        <dbReference type="EMBL" id="JAC59379.1"/>
    </source>
</evidence>
<gene>
    <name evidence="2" type="ORF">TSPGSL018_31533</name>
</gene>
<evidence type="ECO:0000256" key="1">
    <source>
        <dbReference type="SAM" id="MobiDB-lite"/>
    </source>
</evidence>
<feature type="compositionally biased region" description="Low complexity" evidence="1">
    <location>
        <begin position="13"/>
        <end position="36"/>
    </location>
</feature>
<protein>
    <submittedName>
        <fullName evidence="2">Uncharacterized protein</fullName>
    </submittedName>
</protein>
<proteinExistence type="predicted"/>